<organism evidence="2 3">
    <name type="scientific">Brevibacterium picturae</name>
    <dbReference type="NCBI Taxonomy" id="260553"/>
    <lineage>
        <taxon>Bacteria</taxon>
        <taxon>Bacillati</taxon>
        <taxon>Actinomycetota</taxon>
        <taxon>Actinomycetes</taxon>
        <taxon>Micrococcales</taxon>
        <taxon>Brevibacteriaceae</taxon>
        <taxon>Brevibacterium</taxon>
    </lineage>
</organism>
<keyword evidence="3" id="KW-1185">Reference proteome</keyword>
<feature type="compositionally biased region" description="Basic and acidic residues" evidence="1">
    <location>
        <begin position="70"/>
        <end position="84"/>
    </location>
</feature>
<reference evidence="3" key="1">
    <citation type="journal article" date="2019" name="Int. J. Syst. Evol. Microbiol.">
        <title>The Global Catalogue of Microorganisms (GCM) 10K type strain sequencing project: providing services to taxonomists for standard genome sequencing and annotation.</title>
        <authorList>
            <consortium name="The Broad Institute Genomics Platform"/>
            <consortium name="The Broad Institute Genome Sequencing Center for Infectious Disease"/>
            <person name="Wu L."/>
            <person name="Ma J."/>
        </authorList>
    </citation>
    <scope>NUCLEOTIDE SEQUENCE [LARGE SCALE GENOMIC DNA]</scope>
    <source>
        <strain evidence="3">JCM 13319</strain>
    </source>
</reference>
<feature type="region of interest" description="Disordered" evidence="1">
    <location>
        <begin position="63"/>
        <end position="88"/>
    </location>
</feature>
<sequence length="213" mass="23234">MSYAFNPAMRTLTFYGRGPDLEIKLNQWVAVINGRDVSVIPPGLFDGSPVAAPANAINRQEVAMRSTRSSNDDGRVPDNTDPARRPTNLLKCCPPSLNVGHHGSHGDPRGLEERVGAFPERGGGLFAFVVEDFRIRQPGMIIDSVMQERVTAALLLVVLVPGLPTQHPVPAPVRDAALLLDIHVHELTRLSELVTDEFRPPNPDTGRLIDVSE</sequence>
<gene>
    <name evidence="2" type="ORF">GCM10009691_12330</name>
</gene>
<evidence type="ECO:0000313" key="3">
    <source>
        <dbReference type="Proteomes" id="UP001501791"/>
    </source>
</evidence>
<proteinExistence type="predicted"/>
<dbReference type="Proteomes" id="UP001501791">
    <property type="component" value="Unassembled WGS sequence"/>
</dbReference>
<comment type="caution">
    <text evidence="2">The sequence shown here is derived from an EMBL/GenBank/DDBJ whole genome shotgun (WGS) entry which is preliminary data.</text>
</comment>
<evidence type="ECO:0000313" key="2">
    <source>
        <dbReference type="EMBL" id="GAA1538797.1"/>
    </source>
</evidence>
<name>A0ABP4M7D8_9MICO</name>
<protein>
    <submittedName>
        <fullName evidence="2">Uncharacterized protein</fullName>
    </submittedName>
</protein>
<accession>A0ABP4M7D8</accession>
<dbReference type="EMBL" id="BAAALY010000005">
    <property type="protein sequence ID" value="GAA1538797.1"/>
    <property type="molecule type" value="Genomic_DNA"/>
</dbReference>
<evidence type="ECO:0000256" key="1">
    <source>
        <dbReference type="SAM" id="MobiDB-lite"/>
    </source>
</evidence>